<keyword evidence="1" id="KW-0645">Protease</keyword>
<reference evidence="8 9" key="1">
    <citation type="submission" date="2014-12" db="EMBL/GenBank/DDBJ databases">
        <title>Genomes of Geoalkalibacter ferrihydriticus and Geoalkalibacter subterraneus, two haloalkaliphilic metal-reducing members of the Geobacteraceae.</title>
        <authorList>
            <person name="Badalamenti J.P."/>
            <person name="Torres C.I."/>
            <person name="Krajmalnik-Brown R."/>
            <person name="Bond D.R."/>
        </authorList>
    </citation>
    <scope>NUCLEOTIDE SEQUENCE [LARGE SCALE GENOMIC DNA]</scope>
    <source>
        <strain evidence="8 9">DSM 17813</strain>
    </source>
</reference>
<feature type="domain" description="MPN" evidence="7">
    <location>
        <begin position="109"/>
        <end position="231"/>
    </location>
</feature>
<dbReference type="InterPro" id="IPR037518">
    <property type="entry name" value="MPN"/>
</dbReference>
<dbReference type="GO" id="GO:0046872">
    <property type="term" value="F:metal ion binding"/>
    <property type="evidence" value="ECO:0007669"/>
    <property type="project" value="UniProtKB-KW"/>
</dbReference>
<dbReference type="GO" id="GO:0008237">
    <property type="term" value="F:metallopeptidase activity"/>
    <property type="evidence" value="ECO:0007669"/>
    <property type="project" value="UniProtKB-KW"/>
</dbReference>
<dbReference type="CDD" id="cd08071">
    <property type="entry name" value="MPN_DUF2466"/>
    <property type="match status" value="1"/>
</dbReference>
<protein>
    <submittedName>
        <fullName evidence="8">DNA repair protein RadC</fullName>
    </submittedName>
</protein>
<dbReference type="PROSITE" id="PS01302">
    <property type="entry name" value="UPF0758"/>
    <property type="match status" value="1"/>
</dbReference>
<accession>A0A0C2DWH8</accession>
<dbReference type="Proteomes" id="UP000035068">
    <property type="component" value="Unassembled WGS sequence"/>
</dbReference>
<dbReference type="InterPro" id="IPR001405">
    <property type="entry name" value="UPF0758"/>
</dbReference>
<keyword evidence="3" id="KW-0378">Hydrolase</keyword>
<sequence>MSDTNRRIKDWPEAERPREKLLDRGAEALSDAELLALILRTGDAATRTSALDHARLLLARFGGLRQLAAATIAELCQIKGIGPAKAAELQAVFQIARRFADARLRPGDRFTNSEEIFRSYHERLRDHKREVFYTLLLDSKNRLIREVPISEGSLNASIVHPREVFSPVIRESASAVLFVHNHPSGDPTPSREDLDITRRLKEVGELVGVRVLDHIVIGNGRYVSFADRGLL</sequence>
<dbReference type="InterPro" id="IPR010994">
    <property type="entry name" value="RuvA_2-like"/>
</dbReference>
<organism evidence="8 9">
    <name type="scientific">Geoalkalibacter ferrihydriticus DSM 17813</name>
    <dbReference type="NCBI Taxonomy" id="1121915"/>
    <lineage>
        <taxon>Bacteria</taxon>
        <taxon>Pseudomonadati</taxon>
        <taxon>Thermodesulfobacteriota</taxon>
        <taxon>Desulfuromonadia</taxon>
        <taxon>Desulfuromonadales</taxon>
        <taxon>Geoalkalibacteraceae</taxon>
        <taxon>Geoalkalibacter</taxon>
    </lineage>
</organism>
<evidence type="ECO:0000313" key="9">
    <source>
        <dbReference type="Proteomes" id="UP000035068"/>
    </source>
</evidence>
<keyword evidence="4" id="KW-0862">Zinc</keyword>
<dbReference type="SUPFAM" id="SSF47781">
    <property type="entry name" value="RuvA domain 2-like"/>
    <property type="match status" value="1"/>
</dbReference>
<keyword evidence="2" id="KW-0479">Metal-binding</keyword>
<evidence type="ECO:0000256" key="5">
    <source>
        <dbReference type="ARBA" id="ARBA00023049"/>
    </source>
</evidence>
<gene>
    <name evidence="8" type="ORF">GFER_03980</name>
</gene>
<name>A0A0C2DWH8_9BACT</name>
<dbReference type="PROSITE" id="PS50249">
    <property type="entry name" value="MPN"/>
    <property type="match status" value="1"/>
</dbReference>
<dbReference type="Pfam" id="PF20582">
    <property type="entry name" value="UPF0758_N"/>
    <property type="match status" value="1"/>
</dbReference>
<dbReference type="InterPro" id="IPR020891">
    <property type="entry name" value="UPF0758_CS"/>
</dbReference>
<dbReference type="Pfam" id="PF04002">
    <property type="entry name" value="RadC"/>
    <property type="match status" value="1"/>
</dbReference>
<dbReference type="InterPro" id="IPR046778">
    <property type="entry name" value="UPF0758_N"/>
</dbReference>
<dbReference type="EMBL" id="JWJD01000001">
    <property type="protein sequence ID" value="KIH77804.1"/>
    <property type="molecule type" value="Genomic_DNA"/>
</dbReference>
<proteinExistence type="inferred from homology"/>
<keyword evidence="5" id="KW-0482">Metalloprotease</keyword>
<evidence type="ECO:0000256" key="3">
    <source>
        <dbReference type="ARBA" id="ARBA00022801"/>
    </source>
</evidence>
<evidence type="ECO:0000256" key="4">
    <source>
        <dbReference type="ARBA" id="ARBA00022833"/>
    </source>
</evidence>
<keyword evidence="9" id="KW-1185">Reference proteome</keyword>
<evidence type="ECO:0000313" key="8">
    <source>
        <dbReference type="EMBL" id="KIH77804.1"/>
    </source>
</evidence>
<dbReference type="RefSeq" id="WP_040096257.1">
    <property type="nucleotide sequence ID" value="NZ_JWJD01000001.1"/>
</dbReference>
<comment type="caution">
    <text evidence="8">The sequence shown here is derived from an EMBL/GenBank/DDBJ whole genome shotgun (WGS) entry which is preliminary data.</text>
</comment>
<dbReference type="GO" id="GO:0006508">
    <property type="term" value="P:proteolysis"/>
    <property type="evidence" value="ECO:0007669"/>
    <property type="project" value="UniProtKB-KW"/>
</dbReference>
<dbReference type="NCBIfam" id="TIGR00608">
    <property type="entry name" value="radc"/>
    <property type="match status" value="1"/>
</dbReference>
<dbReference type="InterPro" id="IPR025657">
    <property type="entry name" value="RadC_JAB"/>
</dbReference>
<dbReference type="Gene3D" id="1.10.150.20">
    <property type="entry name" value="5' to 3' exonuclease, C-terminal subdomain"/>
    <property type="match status" value="1"/>
</dbReference>
<evidence type="ECO:0000259" key="7">
    <source>
        <dbReference type="PROSITE" id="PS50249"/>
    </source>
</evidence>
<evidence type="ECO:0000256" key="1">
    <source>
        <dbReference type="ARBA" id="ARBA00022670"/>
    </source>
</evidence>
<dbReference type="Gene3D" id="3.40.140.10">
    <property type="entry name" value="Cytidine Deaminase, domain 2"/>
    <property type="match status" value="1"/>
</dbReference>
<dbReference type="AlphaFoldDB" id="A0A0C2DWH8"/>
<evidence type="ECO:0000256" key="2">
    <source>
        <dbReference type="ARBA" id="ARBA00022723"/>
    </source>
</evidence>
<dbReference type="PANTHER" id="PTHR30471">
    <property type="entry name" value="DNA REPAIR PROTEIN RADC"/>
    <property type="match status" value="1"/>
</dbReference>
<comment type="similarity">
    <text evidence="6">Belongs to the UPF0758 family.</text>
</comment>
<dbReference type="NCBIfam" id="NF000642">
    <property type="entry name" value="PRK00024.1"/>
    <property type="match status" value="1"/>
</dbReference>
<dbReference type="PANTHER" id="PTHR30471:SF3">
    <property type="entry name" value="UPF0758 PROTEIN YEES-RELATED"/>
    <property type="match status" value="1"/>
</dbReference>
<evidence type="ECO:0000256" key="6">
    <source>
        <dbReference type="RuleBase" id="RU003797"/>
    </source>
</evidence>